<evidence type="ECO:0000259" key="2">
    <source>
        <dbReference type="Pfam" id="PF04909"/>
    </source>
</evidence>
<name>A0A520KXW2_9EURY</name>
<proteinExistence type="predicted"/>
<dbReference type="Pfam" id="PF04909">
    <property type="entry name" value="Amidohydro_2"/>
    <property type="match status" value="1"/>
</dbReference>
<dbReference type="PANTHER" id="PTHR21240">
    <property type="entry name" value="2-AMINO-3-CARBOXYLMUCONATE-6-SEMIALDEHYDE DECARBOXYLASE"/>
    <property type="match status" value="1"/>
</dbReference>
<dbReference type="GO" id="GO:0016831">
    <property type="term" value="F:carboxy-lyase activity"/>
    <property type="evidence" value="ECO:0007669"/>
    <property type="project" value="InterPro"/>
</dbReference>
<reference evidence="3 4" key="1">
    <citation type="journal article" date="2019" name="Nat. Microbiol.">
        <title>Wide diversity of methane and short-chain alkane metabolisms in uncultured archaea.</title>
        <authorList>
            <person name="Borrel G."/>
            <person name="Adam P.S."/>
            <person name="McKay L.J."/>
            <person name="Chen L.X."/>
            <person name="Sierra-Garcia I.N."/>
            <person name="Sieber C.M."/>
            <person name="Letourneur Q."/>
            <person name="Ghozlane A."/>
            <person name="Andersen G.L."/>
            <person name="Li W.J."/>
            <person name="Hallam S.J."/>
            <person name="Muyzer G."/>
            <person name="de Oliveira V.M."/>
            <person name="Inskeep W.P."/>
            <person name="Banfield J.F."/>
            <person name="Gribaldo S."/>
        </authorList>
    </citation>
    <scope>NUCLEOTIDE SEQUENCE [LARGE SCALE GENOMIC DNA]</scope>
    <source>
        <strain evidence="3">NM1b</strain>
    </source>
</reference>
<gene>
    <name evidence="3" type="ORF">EF807_04305</name>
</gene>
<dbReference type="Gene3D" id="3.20.20.140">
    <property type="entry name" value="Metal-dependent hydrolases"/>
    <property type="match status" value="1"/>
</dbReference>
<evidence type="ECO:0000313" key="3">
    <source>
        <dbReference type="EMBL" id="RZN69647.1"/>
    </source>
</evidence>
<accession>A0A520KXW2</accession>
<dbReference type="AlphaFoldDB" id="A0A520KXW2"/>
<comment type="caution">
    <text evidence="3">The sequence shown here is derived from an EMBL/GenBank/DDBJ whole genome shotgun (WGS) entry which is preliminary data.</text>
</comment>
<dbReference type="GO" id="GO:0019748">
    <property type="term" value="P:secondary metabolic process"/>
    <property type="evidence" value="ECO:0007669"/>
    <property type="project" value="TreeGrafter"/>
</dbReference>
<dbReference type="EMBL" id="RXIL01000072">
    <property type="protein sequence ID" value="RZN69647.1"/>
    <property type="molecule type" value="Genomic_DNA"/>
</dbReference>
<dbReference type="Proteomes" id="UP000320766">
    <property type="component" value="Unassembled WGS sequence"/>
</dbReference>
<feature type="domain" description="Amidohydrolase-related" evidence="2">
    <location>
        <begin position="25"/>
        <end position="212"/>
    </location>
</feature>
<dbReference type="InterPro" id="IPR032465">
    <property type="entry name" value="ACMSD"/>
</dbReference>
<dbReference type="SUPFAM" id="SSF51556">
    <property type="entry name" value="Metallo-dependent hydrolases"/>
    <property type="match status" value="1"/>
</dbReference>
<evidence type="ECO:0000256" key="1">
    <source>
        <dbReference type="ARBA" id="ARBA00023239"/>
    </source>
</evidence>
<organism evidence="3 4">
    <name type="scientific">Candidatus Methanolliviera hydrocarbonicum</name>
    <dbReference type="NCBI Taxonomy" id="2491085"/>
    <lineage>
        <taxon>Archaea</taxon>
        <taxon>Methanobacteriati</taxon>
        <taxon>Methanobacteriota</taxon>
        <taxon>Candidatus Methanoliparia</taxon>
        <taxon>Candidatus Methanoliparales</taxon>
        <taxon>Candidatus Methanollivieraceae</taxon>
        <taxon>Candidatus Methanolliviera</taxon>
    </lineage>
</organism>
<dbReference type="InterPro" id="IPR006680">
    <property type="entry name" value="Amidohydro-rel"/>
</dbReference>
<dbReference type="GO" id="GO:0016787">
    <property type="term" value="F:hydrolase activity"/>
    <property type="evidence" value="ECO:0007669"/>
    <property type="project" value="UniProtKB-KW"/>
</dbReference>
<dbReference type="InterPro" id="IPR032466">
    <property type="entry name" value="Metal_Hydrolase"/>
</dbReference>
<keyword evidence="1" id="KW-0456">Lyase</keyword>
<dbReference type="PANTHER" id="PTHR21240:SF28">
    <property type="entry name" value="ISO-OROTATE DECARBOXYLASE (EUROFUNG)"/>
    <property type="match status" value="1"/>
</dbReference>
<protein>
    <submittedName>
        <fullName evidence="3">Amidohydrolase</fullName>
    </submittedName>
</protein>
<feature type="non-terminal residue" evidence="3">
    <location>
        <position position="214"/>
    </location>
</feature>
<sequence length="214" mass="23920">MEGDKEVGCCLRGLCEGYWNVRGEIDVHHHILPSFYVAALEGIGITTSFGLPFPKWSPEEAIEVMDKNSIATAITSISTPGVYFKESSFSRDLARRCNEYSAQLMREYPDRFGAFASLPLPDVEGALNELEYAIDELNLDGVVLMSNVEGHYLGDPAYEELFAELNRRKLVVFIHPNNPPSSCVSAFVEYPHDTARAIATLMYTGALKRYSKIR</sequence>
<keyword evidence="3" id="KW-0378">Hydrolase</keyword>
<dbReference type="GO" id="GO:0005737">
    <property type="term" value="C:cytoplasm"/>
    <property type="evidence" value="ECO:0007669"/>
    <property type="project" value="TreeGrafter"/>
</dbReference>
<evidence type="ECO:0000313" key="4">
    <source>
        <dbReference type="Proteomes" id="UP000320766"/>
    </source>
</evidence>